<keyword evidence="3" id="KW-0333">Golgi apparatus</keyword>
<organism evidence="8 9">
    <name type="scientific">Penaeus vannamei</name>
    <name type="common">Whiteleg shrimp</name>
    <name type="synonym">Litopenaeus vannamei</name>
    <dbReference type="NCBI Taxonomy" id="6689"/>
    <lineage>
        <taxon>Eukaryota</taxon>
        <taxon>Metazoa</taxon>
        <taxon>Ecdysozoa</taxon>
        <taxon>Arthropoda</taxon>
        <taxon>Crustacea</taxon>
        <taxon>Multicrustacea</taxon>
        <taxon>Malacostraca</taxon>
        <taxon>Eumalacostraca</taxon>
        <taxon>Eucarida</taxon>
        <taxon>Decapoda</taxon>
        <taxon>Dendrobranchiata</taxon>
        <taxon>Penaeoidea</taxon>
        <taxon>Penaeidae</taxon>
        <taxon>Penaeus</taxon>
    </lineage>
</organism>
<keyword evidence="6" id="KW-0812">Transmembrane</keyword>
<dbReference type="STRING" id="6689.A0A3R7M274"/>
<dbReference type="GO" id="GO:0005794">
    <property type="term" value="C:Golgi apparatus"/>
    <property type="evidence" value="ECO:0007669"/>
    <property type="project" value="UniProtKB-SubCell"/>
</dbReference>
<evidence type="ECO:0000256" key="1">
    <source>
        <dbReference type="ARBA" id="ARBA00004555"/>
    </source>
</evidence>
<keyword evidence="6" id="KW-0472">Membrane</keyword>
<dbReference type="Proteomes" id="UP000283509">
    <property type="component" value="Unassembled WGS sequence"/>
</dbReference>
<evidence type="ECO:0000256" key="6">
    <source>
        <dbReference type="SAM" id="Phobius"/>
    </source>
</evidence>
<dbReference type="PANTHER" id="PTHR12450:SF14">
    <property type="entry name" value="GLYCOSAMINOGLYCAN XYLOSYLKINASE"/>
    <property type="match status" value="1"/>
</dbReference>
<dbReference type="InterPro" id="IPR009581">
    <property type="entry name" value="FAM20_C"/>
</dbReference>
<evidence type="ECO:0000256" key="2">
    <source>
        <dbReference type="ARBA" id="ARBA00006557"/>
    </source>
</evidence>
<dbReference type="InterPro" id="IPR024869">
    <property type="entry name" value="FAM20"/>
</dbReference>
<evidence type="ECO:0000256" key="5">
    <source>
        <dbReference type="ARBA" id="ARBA00023180"/>
    </source>
</evidence>
<feature type="domain" description="FAM20 C-terminal" evidence="7">
    <location>
        <begin position="228"/>
        <end position="310"/>
    </location>
</feature>
<accession>A0A3R7M274</accession>
<dbReference type="GO" id="GO:0016301">
    <property type="term" value="F:kinase activity"/>
    <property type="evidence" value="ECO:0007669"/>
    <property type="project" value="UniProtKB-KW"/>
</dbReference>
<gene>
    <name evidence="8" type="ORF">C7M84_010798</name>
</gene>
<dbReference type="PANTHER" id="PTHR12450">
    <property type="entry name" value="DENTIN MATRIX PROTEIN 4 PROTEIN FAM20"/>
    <property type="match status" value="1"/>
</dbReference>
<dbReference type="GO" id="GO:0016773">
    <property type="term" value="F:phosphotransferase activity, alcohol group as acceptor"/>
    <property type="evidence" value="ECO:0007669"/>
    <property type="project" value="TreeGrafter"/>
</dbReference>
<proteinExistence type="inferred from homology"/>
<reference evidence="8 9" key="2">
    <citation type="submission" date="2019-01" db="EMBL/GenBank/DDBJ databases">
        <title>The decoding of complex shrimp genome reveals the adaptation for benthos swimmer, frequently molting mechanism and breeding impact on genome.</title>
        <authorList>
            <person name="Sun Y."/>
            <person name="Gao Y."/>
            <person name="Yu Y."/>
        </authorList>
    </citation>
    <scope>NUCLEOTIDE SEQUENCE [LARGE SCALE GENOMIC DNA]</scope>
    <source>
        <tissue evidence="8">Muscle</tissue>
    </source>
</reference>
<evidence type="ECO:0000256" key="3">
    <source>
        <dbReference type="ARBA" id="ARBA00023034"/>
    </source>
</evidence>
<evidence type="ECO:0000256" key="4">
    <source>
        <dbReference type="ARBA" id="ARBA00023157"/>
    </source>
</evidence>
<keyword evidence="6" id="KW-1133">Transmembrane helix</keyword>
<dbReference type="EMBL" id="QCYY01002372">
    <property type="protein sequence ID" value="ROT70902.1"/>
    <property type="molecule type" value="Genomic_DNA"/>
</dbReference>
<evidence type="ECO:0000259" key="7">
    <source>
        <dbReference type="Pfam" id="PF06702"/>
    </source>
</evidence>
<keyword evidence="9" id="KW-1185">Reference proteome</keyword>
<dbReference type="Pfam" id="PF06702">
    <property type="entry name" value="Fam20C"/>
    <property type="match status" value="1"/>
</dbReference>
<keyword evidence="5" id="KW-0325">Glycoprotein</keyword>
<comment type="subcellular location">
    <subcellularLocation>
        <location evidence="1">Golgi apparatus</location>
    </subcellularLocation>
</comment>
<comment type="caution">
    <text evidence="8">The sequence shown here is derived from an EMBL/GenBank/DDBJ whole genome shotgun (WGS) entry which is preliminary data.</text>
</comment>
<protein>
    <submittedName>
        <fullName evidence="8">Putative glycosaminoglycan xylosylkinase</fullName>
    </submittedName>
</protein>
<keyword evidence="4" id="KW-1015">Disulfide bond</keyword>
<keyword evidence="8" id="KW-0418">Kinase</keyword>
<dbReference type="AlphaFoldDB" id="A0A3R7M274"/>
<sequence length="317" mass="33644">MTDVPLTASACHTGADTGVQGMRTLLQVPFVLPSGAPTREPAAWALTSEFISWLGRVVHLWRLDQFRSNLSRTCAELQYAPNAFETMAVTRNVMVCLFVAAFVSVNLFMANLTTGNAAQDRRFPQDEALASTMSSDGAAPTRVLAAEGLGREAQARLDPKGSRGRALGLGGRVGHARVAGSCPRPGLGDVLDALSAAPITAADVGRGGTQLKLFLTLKGGQAAVFKPESFGDAGVDFMDILAPVLQCCRLRRSTHARLVLLSGGGLSRALRELLRLDPLAPVLADAHLRALDRRLAHVLAALSACSEREGGWHNVLF</sequence>
<evidence type="ECO:0000313" key="8">
    <source>
        <dbReference type="EMBL" id="ROT70902.1"/>
    </source>
</evidence>
<feature type="transmembrane region" description="Helical" evidence="6">
    <location>
        <begin position="93"/>
        <end position="112"/>
    </location>
</feature>
<evidence type="ECO:0000313" key="9">
    <source>
        <dbReference type="Proteomes" id="UP000283509"/>
    </source>
</evidence>
<dbReference type="OrthoDB" id="8583677at2759"/>
<keyword evidence="8" id="KW-0808">Transferase</keyword>
<reference evidence="8 9" key="1">
    <citation type="submission" date="2018-04" db="EMBL/GenBank/DDBJ databases">
        <authorList>
            <person name="Zhang X."/>
            <person name="Yuan J."/>
            <person name="Li F."/>
            <person name="Xiang J."/>
        </authorList>
    </citation>
    <scope>NUCLEOTIDE SEQUENCE [LARGE SCALE GENOMIC DNA]</scope>
    <source>
        <tissue evidence="8">Muscle</tissue>
    </source>
</reference>
<comment type="similarity">
    <text evidence="2">Belongs to the FAM20 family.</text>
</comment>
<name>A0A3R7M274_PENVA</name>